<name>A0A0E9QD25_ANGAN</name>
<proteinExistence type="predicted"/>
<protein>
    <submittedName>
        <fullName evidence="1">Uncharacterized protein</fullName>
    </submittedName>
</protein>
<accession>A0A0E9QD25</accession>
<reference evidence="1" key="1">
    <citation type="submission" date="2014-11" db="EMBL/GenBank/DDBJ databases">
        <authorList>
            <person name="Amaro Gonzalez C."/>
        </authorList>
    </citation>
    <scope>NUCLEOTIDE SEQUENCE</scope>
</reference>
<sequence length="34" mass="3917">MNYNNCIPTTVRIRKPKIRIQTPLKIILPPISPS</sequence>
<dbReference type="EMBL" id="GBXM01093826">
    <property type="protein sequence ID" value="JAH14751.1"/>
    <property type="molecule type" value="Transcribed_RNA"/>
</dbReference>
<reference evidence="1" key="2">
    <citation type="journal article" date="2015" name="Fish Shellfish Immunol.">
        <title>Early steps in the European eel (Anguilla anguilla)-Vibrio vulnificus interaction in the gills: Role of the RtxA13 toxin.</title>
        <authorList>
            <person name="Callol A."/>
            <person name="Pajuelo D."/>
            <person name="Ebbesson L."/>
            <person name="Teles M."/>
            <person name="MacKenzie S."/>
            <person name="Amaro C."/>
        </authorList>
    </citation>
    <scope>NUCLEOTIDE SEQUENCE</scope>
</reference>
<organism evidence="1">
    <name type="scientific">Anguilla anguilla</name>
    <name type="common">European freshwater eel</name>
    <name type="synonym">Muraena anguilla</name>
    <dbReference type="NCBI Taxonomy" id="7936"/>
    <lineage>
        <taxon>Eukaryota</taxon>
        <taxon>Metazoa</taxon>
        <taxon>Chordata</taxon>
        <taxon>Craniata</taxon>
        <taxon>Vertebrata</taxon>
        <taxon>Euteleostomi</taxon>
        <taxon>Actinopterygii</taxon>
        <taxon>Neopterygii</taxon>
        <taxon>Teleostei</taxon>
        <taxon>Anguilliformes</taxon>
        <taxon>Anguillidae</taxon>
        <taxon>Anguilla</taxon>
    </lineage>
</organism>
<evidence type="ECO:0000313" key="1">
    <source>
        <dbReference type="EMBL" id="JAH14751.1"/>
    </source>
</evidence>
<dbReference type="AlphaFoldDB" id="A0A0E9QD25"/>